<keyword evidence="1" id="KW-0812">Transmembrane</keyword>
<dbReference type="EMBL" id="AP035888">
    <property type="protein sequence ID" value="BFP68617.1"/>
    <property type="molecule type" value="Genomic_DNA"/>
</dbReference>
<protein>
    <submittedName>
        <fullName evidence="2">Uncharacterized protein</fullName>
    </submittedName>
</protein>
<dbReference type="AlphaFoldDB" id="A0AB33L5X5"/>
<feature type="transmembrane region" description="Helical" evidence="1">
    <location>
        <begin position="21"/>
        <end position="40"/>
    </location>
</feature>
<gene>
    <name evidence="2" type="ORF">Pbs1_19600</name>
</gene>
<keyword evidence="1" id="KW-1133">Transmembrane helix</keyword>
<name>A0AB33L5X5_9FLAO</name>
<accession>A0AB33L5X5</accession>
<reference evidence="2" key="1">
    <citation type="submission" date="2024-08" db="EMBL/GenBank/DDBJ databases">
        <title>Whole genome sequence of Tenacibaculum sp. strain pbs-1 associated with black-spot shell disease in Akoya pearl oysters.</title>
        <authorList>
            <person name="Sakatoku A."/>
            <person name="Suzuki T."/>
            <person name="Hatano K."/>
            <person name="Seki M."/>
            <person name="Tanaka D."/>
            <person name="Nakamura S."/>
            <person name="Suzuki N."/>
            <person name="Isshiki T."/>
        </authorList>
    </citation>
    <scope>NUCLEOTIDE SEQUENCE</scope>
    <source>
        <strain evidence="2">Pbs-1</strain>
    </source>
</reference>
<proteinExistence type="predicted"/>
<evidence type="ECO:0000313" key="2">
    <source>
        <dbReference type="EMBL" id="BFP68617.1"/>
    </source>
</evidence>
<keyword evidence="1" id="KW-0472">Membrane</keyword>
<evidence type="ECO:0000256" key="1">
    <source>
        <dbReference type="SAM" id="Phobius"/>
    </source>
</evidence>
<sequence>MKALKIVTNLNVYIMKKRKKQIANLLKISVFLFGVSLLLWNCEQEEDKVLLKEIQQEQTVTHIPLDEFKKKIIQNSSFKKFSLFFDVNQSHSTISQKNTSNSSDTIVLTNNITRIKKDGFSTYTFRVLTNNNDDSIYNLVVYVNGNNEIYKSHILKYIPSNEWRVNPSSYFIGKVFLVNNNLFNTSNLVFAKDADCLTGGTTYWECSFGFNHAPGTCNATSYEYVIDLEYGECDNGGNDDGVIINPTDPSEGGSSGGGADGGIVTAPDTTPYTQELKQFVSGTLNLAAEGVKSYYTSNSNITNTINNYLIQKGFSDFSKFEAMLNLEFGFSLGLNYESFVWAFNNKESEEVKAVKDFLVVNSTIEARIFAKKGVDYLINGLVSTFEEYVEESVPPSCKSFNFTKVGNYQYSYVKGIKFIVLSTDGKIKEYIRYDNAIEFGAPYLDRFNNVFKSNVLAEISAIALQEAMDNTKDYIKSRPWTNVGDVERYFEQELIRLYPVHIPGARVRIRPSHHLVSKITDYKSSGFSIGGVNFNTDDCN</sequence>
<organism evidence="2">
    <name type="scientific">Tenacibaculum sp. Pbs-1</name>
    <dbReference type="NCBI Taxonomy" id="3238748"/>
    <lineage>
        <taxon>Bacteria</taxon>
        <taxon>Pseudomonadati</taxon>
        <taxon>Bacteroidota</taxon>
        <taxon>Flavobacteriia</taxon>
        <taxon>Flavobacteriales</taxon>
        <taxon>Flavobacteriaceae</taxon>
        <taxon>Tenacibaculum</taxon>
    </lineage>
</organism>